<dbReference type="InterPro" id="IPR004360">
    <property type="entry name" value="Glyas_Fos-R_dOase_dom"/>
</dbReference>
<dbReference type="InterPro" id="IPR037523">
    <property type="entry name" value="VOC_core"/>
</dbReference>
<dbReference type="Pfam" id="PF00903">
    <property type="entry name" value="Glyoxalase"/>
    <property type="match status" value="1"/>
</dbReference>
<dbReference type="PROSITE" id="PS51819">
    <property type="entry name" value="VOC"/>
    <property type="match status" value="1"/>
</dbReference>
<dbReference type="InterPro" id="IPR029068">
    <property type="entry name" value="Glyas_Bleomycin-R_OHBP_Dase"/>
</dbReference>
<proteinExistence type="predicted"/>
<protein>
    <submittedName>
        <fullName evidence="2">VOC family protein</fullName>
    </submittedName>
</protein>
<feature type="domain" description="VOC" evidence="1">
    <location>
        <begin position="25"/>
        <end position="141"/>
    </location>
</feature>
<gene>
    <name evidence="2" type="ORF">NFG58_07130</name>
</gene>
<organism evidence="2">
    <name type="scientific">Halomonas sp. RT37</name>
    <dbReference type="NCBI Taxonomy" id="2950872"/>
    <lineage>
        <taxon>Bacteria</taxon>
        <taxon>Pseudomonadati</taxon>
        <taxon>Pseudomonadota</taxon>
        <taxon>Gammaproteobacteria</taxon>
        <taxon>Oceanospirillales</taxon>
        <taxon>Halomonadaceae</taxon>
        <taxon>Halomonas</taxon>
    </lineage>
</organism>
<evidence type="ECO:0000313" key="2">
    <source>
        <dbReference type="EMBL" id="XBO72470.1"/>
    </source>
</evidence>
<dbReference type="AlphaFoldDB" id="A0AAU7KL93"/>
<accession>A0AAU7KL93</accession>
<dbReference type="Gene3D" id="3.10.180.10">
    <property type="entry name" value="2,3-Dihydroxybiphenyl 1,2-Dioxygenase, domain 1"/>
    <property type="match status" value="1"/>
</dbReference>
<reference evidence="2" key="1">
    <citation type="submission" date="2022-06" db="EMBL/GenBank/DDBJ databases">
        <title>A novel DMS-producing enzyme.</title>
        <authorList>
            <person name="Zhang Y."/>
        </authorList>
    </citation>
    <scope>NUCLEOTIDE SEQUENCE</scope>
    <source>
        <strain evidence="2">RT37</strain>
    </source>
</reference>
<dbReference type="SUPFAM" id="SSF54593">
    <property type="entry name" value="Glyoxalase/Bleomycin resistance protein/Dihydroxybiphenyl dioxygenase"/>
    <property type="match status" value="1"/>
</dbReference>
<sequence length="150" mass="16973">MSLRSIFRRYAKRQAVGGIVYANVSRYGIILNSENYSDCVAFYRDLFGLPLLFEKNEDDFKLSCFEYGSGYLMVEQGGKAKKGIKSPKECSFKLRFNVDDLEDALREIRSWGIEASITESAWGRTINISDPDGNRVGVRDESGFVQQITA</sequence>
<dbReference type="EMBL" id="CP098827">
    <property type="protein sequence ID" value="XBO72470.1"/>
    <property type="molecule type" value="Genomic_DNA"/>
</dbReference>
<name>A0AAU7KL93_9GAMM</name>
<evidence type="ECO:0000259" key="1">
    <source>
        <dbReference type="PROSITE" id="PS51819"/>
    </source>
</evidence>
<dbReference type="RefSeq" id="WP_253555907.1">
    <property type="nucleotide sequence ID" value="NZ_CP098827.1"/>
</dbReference>